<dbReference type="Proteomes" id="UP000831796">
    <property type="component" value="Chromosome"/>
</dbReference>
<name>A0A8T9Q2V5_9BACT</name>
<keyword evidence="3" id="KW-1185">Reference proteome</keyword>
<gene>
    <name evidence="2" type="ORF">MUN79_15170</name>
</gene>
<dbReference type="AlphaFoldDB" id="A0A8T9Q2V5"/>
<evidence type="ECO:0000313" key="2">
    <source>
        <dbReference type="EMBL" id="UOQ70110.1"/>
    </source>
</evidence>
<dbReference type="RefSeq" id="WP_244673534.1">
    <property type="nucleotide sequence ID" value="NZ_CP095046.1"/>
</dbReference>
<reference evidence="2" key="1">
    <citation type="submission" date="2022-04" db="EMBL/GenBank/DDBJ databases">
        <title>Hymenobacter sp. isolated from the air.</title>
        <authorList>
            <person name="Won M."/>
            <person name="Lee C.-M."/>
            <person name="Woen H.-Y."/>
            <person name="Kwon S.-W."/>
        </authorList>
    </citation>
    <scope>NUCLEOTIDE SEQUENCE</scope>
    <source>
        <strain evidence="2">5116S-3</strain>
    </source>
</reference>
<feature type="signal peptide" evidence="1">
    <location>
        <begin position="1"/>
        <end position="20"/>
    </location>
</feature>
<accession>A0A8T9Q2V5</accession>
<organism evidence="2 3">
    <name type="scientific">Hymenobacter cellulosilyticus</name>
    <dbReference type="NCBI Taxonomy" id="2932248"/>
    <lineage>
        <taxon>Bacteria</taxon>
        <taxon>Pseudomonadati</taxon>
        <taxon>Bacteroidota</taxon>
        <taxon>Cytophagia</taxon>
        <taxon>Cytophagales</taxon>
        <taxon>Hymenobacteraceae</taxon>
        <taxon>Hymenobacter</taxon>
    </lineage>
</organism>
<feature type="chain" id="PRO_5035791229" evidence="1">
    <location>
        <begin position="21"/>
        <end position="159"/>
    </location>
</feature>
<evidence type="ECO:0000313" key="3">
    <source>
        <dbReference type="Proteomes" id="UP000831796"/>
    </source>
</evidence>
<protein>
    <submittedName>
        <fullName evidence="2">Uncharacterized protein</fullName>
    </submittedName>
</protein>
<keyword evidence="1" id="KW-0732">Signal</keyword>
<dbReference type="KEGG" id="hcu:MUN79_15170"/>
<dbReference type="EMBL" id="CP095046">
    <property type="protein sequence ID" value="UOQ70110.1"/>
    <property type="molecule type" value="Genomic_DNA"/>
</dbReference>
<proteinExistence type="predicted"/>
<sequence>MRNLIFPSLILLAAASKAMAQTDCARPEIQLLRNSQALPATAAALVTTATLRVAPAAGCPEQSYRFRHAEITLVRHGRPVLPIQLAEKPQLDLRPFQSHYQTGDQLRVFIAYQNIATVAPDGTLTPLLSAKDAKSRPGKLDLQTADSKGITYTLPLAKP</sequence>
<evidence type="ECO:0000256" key="1">
    <source>
        <dbReference type="SAM" id="SignalP"/>
    </source>
</evidence>